<sequence length="254" mass="29236">MKTIQGQKAVCDGDRWSSFNNFIRHGEAGRIVMKGGPGRARDIAPGQYNLLSFDLAPHRHRRQSPAPEYVTIQNNVVWIPSEQGSTESGEIIFPSEFNHRLHLELATNEKLGYYGCCFANMTERNVVLFKPHAIQDFTYSSNYFSDFVGAGHRAGLERHNFAHFDCPLDDTSQGYFILGKYMNNHKNENVLHLSAFIIPKHFTLYIPPNVIHSNDYLRGKWRTMLSDLPVDHVKLKQRRHNPHEMSDFAFDFIV</sequence>
<name>A0A8S2IVY8_9BILA</name>
<dbReference type="Proteomes" id="UP000682733">
    <property type="component" value="Unassembled WGS sequence"/>
</dbReference>
<protein>
    <submittedName>
        <fullName evidence="2">Uncharacterized protein</fullName>
    </submittedName>
</protein>
<accession>A0A8S2IVY8</accession>
<comment type="caution">
    <text evidence="2">The sequence shown here is derived from an EMBL/GenBank/DDBJ whole genome shotgun (WGS) entry which is preliminary data.</text>
</comment>
<evidence type="ECO:0000313" key="2">
    <source>
        <dbReference type="EMBL" id="CAF3778295.1"/>
    </source>
</evidence>
<evidence type="ECO:0000313" key="1">
    <source>
        <dbReference type="EMBL" id="CAF1009455.1"/>
    </source>
</evidence>
<dbReference type="AlphaFoldDB" id="A0A8S2IVY8"/>
<evidence type="ECO:0000313" key="3">
    <source>
        <dbReference type="Proteomes" id="UP000682733"/>
    </source>
</evidence>
<dbReference type="EMBL" id="CAJOBA010006632">
    <property type="protein sequence ID" value="CAF3778295.1"/>
    <property type="molecule type" value="Genomic_DNA"/>
</dbReference>
<gene>
    <name evidence="1" type="ORF">OVA965_LOCUS14967</name>
    <name evidence="2" type="ORF">TMI583_LOCUS14971</name>
</gene>
<dbReference type="Proteomes" id="UP000677228">
    <property type="component" value="Unassembled WGS sequence"/>
</dbReference>
<dbReference type="EMBL" id="CAJNOK010006624">
    <property type="protein sequence ID" value="CAF1009455.1"/>
    <property type="molecule type" value="Genomic_DNA"/>
</dbReference>
<reference evidence="2" key="1">
    <citation type="submission" date="2021-02" db="EMBL/GenBank/DDBJ databases">
        <authorList>
            <person name="Nowell W R."/>
        </authorList>
    </citation>
    <scope>NUCLEOTIDE SEQUENCE</scope>
</reference>
<organism evidence="2 3">
    <name type="scientific">Didymodactylos carnosus</name>
    <dbReference type="NCBI Taxonomy" id="1234261"/>
    <lineage>
        <taxon>Eukaryota</taxon>
        <taxon>Metazoa</taxon>
        <taxon>Spiralia</taxon>
        <taxon>Gnathifera</taxon>
        <taxon>Rotifera</taxon>
        <taxon>Eurotatoria</taxon>
        <taxon>Bdelloidea</taxon>
        <taxon>Philodinida</taxon>
        <taxon>Philodinidae</taxon>
        <taxon>Didymodactylos</taxon>
    </lineage>
</organism>
<proteinExistence type="predicted"/>